<reference evidence="3" key="1">
    <citation type="submission" date="2016-11" db="UniProtKB">
        <authorList>
            <consortium name="WormBaseParasite"/>
        </authorList>
    </citation>
    <scope>IDENTIFICATION</scope>
</reference>
<organism evidence="2 3">
    <name type="scientific">Heterorhabditis bacteriophora</name>
    <name type="common">Entomopathogenic nematode worm</name>
    <dbReference type="NCBI Taxonomy" id="37862"/>
    <lineage>
        <taxon>Eukaryota</taxon>
        <taxon>Metazoa</taxon>
        <taxon>Ecdysozoa</taxon>
        <taxon>Nematoda</taxon>
        <taxon>Chromadorea</taxon>
        <taxon>Rhabditida</taxon>
        <taxon>Rhabditina</taxon>
        <taxon>Rhabditomorpha</taxon>
        <taxon>Strongyloidea</taxon>
        <taxon>Heterorhabditidae</taxon>
        <taxon>Heterorhabditis</taxon>
    </lineage>
</organism>
<feature type="transmembrane region" description="Helical" evidence="1">
    <location>
        <begin position="15"/>
        <end position="34"/>
    </location>
</feature>
<dbReference type="Proteomes" id="UP000095283">
    <property type="component" value="Unplaced"/>
</dbReference>
<name>A0A1I7WTM8_HETBA</name>
<proteinExistence type="predicted"/>
<accession>A0A1I7WTM8</accession>
<keyword evidence="1" id="KW-1133">Transmembrane helix</keyword>
<feature type="transmembrane region" description="Helical" evidence="1">
    <location>
        <begin position="46"/>
        <end position="70"/>
    </location>
</feature>
<protein>
    <submittedName>
        <fullName evidence="3">Uncharacterized protein</fullName>
    </submittedName>
</protein>
<dbReference type="AlphaFoldDB" id="A0A1I7WTM8"/>
<keyword evidence="1" id="KW-0472">Membrane</keyword>
<dbReference type="WBParaSite" id="Hba_08542">
    <property type="protein sequence ID" value="Hba_08542"/>
    <property type="gene ID" value="Hba_08542"/>
</dbReference>
<evidence type="ECO:0000256" key="1">
    <source>
        <dbReference type="SAM" id="Phobius"/>
    </source>
</evidence>
<evidence type="ECO:0000313" key="2">
    <source>
        <dbReference type="Proteomes" id="UP000095283"/>
    </source>
</evidence>
<evidence type="ECO:0000313" key="3">
    <source>
        <dbReference type="WBParaSite" id="Hba_08542"/>
    </source>
</evidence>
<keyword evidence="2" id="KW-1185">Reference proteome</keyword>
<keyword evidence="1" id="KW-0812">Transmembrane</keyword>
<sequence>MSVAPEVIKKIEDGYVTLQVKVFVVIFNFLYINEVFKNVLETFIKFINFVLNITELLFYLKIGNFLLLIITL</sequence>